<keyword evidence="2" id="KW-1185">Reference proteome</keyword>
<organism evidence="1 2">
    <name type="scientific">Hydnomerulius pinastri MD-312</name>
    <dbReference type="NCBI Taxonomy" id="994086"/>
    <lineage>
        <taxon>Eukaryota</taxon>
        <taxon>Fungi</taxon>
        <taxon>Dikarya</taxon>
        <taxon>Basidiomycota</taxon>
        <taxon>Agaricomycotina</taxon>
        <taxon>Agaricomycetes</taxon>
        <taxon>Agaricomycetidae</taxon>
        <taxon>Boletales</taxon>
        <taxon>Boletales incertae sedis</taxon>
        <taxon>Leucogyrophana</taxon>
    </lineage>
</organism>
<evidence type="ECO:0000313" key="1">
    <source>
        <dbReference type="EMBL" id="KIJ63696.1"/>
    </source>
</evidence>
<dbReference type="OrthoDB" id="3214502at2759"/>
<dbReference type="AlphaFoldDB" id="A0A0C9WE86"/>
<reference evidence="1 2" key="1">
    <citation type="submission" date="2014-04" db="EMBL/GenBank/DDBJ databases">
        <title>Evolutionary Origins and Diversification of the Mycorrhizal Mutualists.</title>
        <authorList>
            <consortium name="DOE Joint Genome Institute"/>
            <consortium name="Mycorrhizal Genomics Consortium"/>
            <person name="Kohler A."/>
            <person name="Kuo A."/>
            <person name="Nagy L.G."/>
            <person name="Floudas D."/>
            <person name="Copeland A."/>
            <person name="Barry K.W."/>
            <person name="Cichocki N."/>
            <person name="Veneault-Fourrey C."/>
            <person name="LaButti K."/>
            <person name="Lindquist E.A."/>
            <person name="Lipzen A."/>
            <person name="Lundell T."/>
            <person name="Morin E."/>
            <person name="Murat C."/>
            <person name="Riley R."/>
            <person name="Ohm R."/>
            <person name="Sun H."/>
            <person name="Tunlid A."/>
            <person name="Henrissat B."/>
            <person name="Grigoriev I.V."/>
            <person name="Hibbett D.S."/>
            <person name="Martin F."/>
        </authorList>
    </citation>
    <scope>NUCLEOTIDE SEQUENCE [LARGE SCALE GENOMIC DNA]</scope>
    <source>
        <strain evidence="1 2">MD-312</strain>
    </source>
</reference>
<sequence length="92" mass="10360">LKNQLLSSYAQDPGLGTGLSYFVPNKPYCKFILDCVSDKDVSVFHLTPLPSAYFTISDQHVSVSMHYLRLTRSFPRDCSTPELQPVHVLTVK</sequence>
<feature type="non-terminal residue" evidence="1">
    <location>
        <position position="1"/>
    </location>
</feature>
<gene>
    <name evidence="1" type="ORF">HYDPIDRAFT_91702</name>
</gene>
<proteinExistence type="predicted"/>
<name>A0A0C9WE86_9AGAM</name>
<protein>
    <submittedName>
        <fullName evidence="1">Uncharacterized protein</fullName>
    </submittedName>
</protein>
<accession>A0A0C9WE86</accession>
<dbReference type="EMBL" id="KN839849">
    <property type="protein sequence ID" value="KIJ63696.1"/>
    <property type="molecule type" value="Genomic_DNA"/>
</dbReference>
<evidence type="ECO:0000313" key="2">
    <source>
        <dbReference type="Proteomes" id="UP000053820"/>
    </source>
</evidence>
<dbReference type="Proteomes" id="UP000053820">
    <property type="component" value="Unassembled WGS sequence"/>
</dbReference>
<dbReference type="HOGENOM" id="CLU_2413531_0_0_1"/>